<comment type="cofactor">
    <cofactor evidence="1 9">
        <name>heme</name>
        <dbReference type="ChEBI" id="CHEBI:30413"/>
    </cofactor>
</comment>
<keyword evidence="11" id="KW-0472">Membrane</keyword>
<comment type="similarity">
    <text evidence="3 10">Belongs to the cytochrome P450 family.</text>
</comment>
<feature type="binding site" description="axial binding residue" evidence="9">
    <location>
        <position position="442"/>
    </location>
    <ligand>
        <name>heme</name>
        <dbReference type="ChEBI" id="CHEBI:30413"/>
    </ligand>
    <ligandPart>
        <name>Fe</name>
        <dbReference type="ChEBI" id="CHEBI:18248"/>
    </ligandPart>
</feature>
<evidence type="ECO:0000256" key="4">
    <source>
        <dbReference type="ARBA" id="ARBA00022617"/>
    </source>
</evidence>
<evidence type="ECO:0000256" key="7">
    <source>
        <dbReference type="ARBA" id="ARBA00023004"/>
    </source>
</evidence>
<evidence type="ECO:0000256" key="1">
    <source>
        <dbReference type="ARBA" id="ARBA00001971"/>
    </source>
</evidence>
<organism evidence="12 13">
    <name type="scientific">Dendrothele bispora (strain CBS 962.96)</name>
    <dbReference type="NCBI Taxonomy" id="1314807"/>
    <lineage>
        <taxon>Eukaryota</taxon>
        <taxon>Fungi</taxon>
        <taxon>Dikarya</taxon>
        <taxon>Basidiomycota</taxon>
        <taxon>Agaricomycotina</taxon>
        <taxon>Agaricomycetes</taxon>
        <taxon>Agaricomycetidae</taxon>
        <taxon>Agaricales</taxon>
        <taxon>Agaricales incertae sedis</taxon>
        <taxon>Dendrothele</taxon>
    </lineage>
</organism>
<dbReference type="OrthoDB" id="2789670at2759"/>
<gene>
    <name evidence="12" type="ORF">K435DRAFT_726577</name>
</gene>
<dbReference type="Gene3D" id="1.10.630.10">
    <property type="entry name" value="Cytochrome P450"/>
    <property type="match status" value="1"/>
</dbReference>
<dbReference type="Pfam" id="PF00067">
    <property type="entry name" value="p450"/>
    <property type="match status" value="1"/>
</dbReference>
<comment type="pathway">
    <text evidence="2">Secondary metabolite biosynthesis.</text>
</comment>
<keyword evidence="7 9" id="KW-0408">Iron</keyword>
<keyword evidence="11" id="KW-1133">Transmembrane helix</keyword>
<dbReference type="InterPro" id="IPR017972">
    <property type="entry name" value="Cyt_P450_CS"/>
</dbReference>
<keyword evidence="5 9" id="KW-0479">Metal-binding</keyword>
<dbReference type="GO" id="GO:0020037">
    <property type="term" value="F:heme binding"/>
    <property type="evidence" value="ECO:0007669"/>
    <property type="project" value="InterPro"/>
</dbReference>
<dbReference type="CDD" id="cd11065">
    <property type="entry name" value="CYP64-like"/>
    <property type="match status" value="1"/>
</dbReference>
<keyword evidence="8 10" id="KW-0503">Monooxygenase</keyword>
<dbReference type="Proteomes" id="UP000297245">
    <property type="component" value="Unassembled WGS sequence"/>
</dbReference>
<keyword evidence="13" id="KW-1185">Reference proteome</keyword>
<dbReference type="InterPro" id="IPR036396">
    <property type="entry name" value="Cyt_P450_sf"/>
</dbReference>
<dbReference type="PANTHER" id="PTHR46300">
    <property type="entry name" value="P450, PUTATIVE (EUROFUNG)-RELATED-RELATED"/>
    <property type="match status" value="1"/>
</dbReference>
<dbReference type="AlphaFoldDB" id="A0A4V4HER3"/>
<dbReference type="EMBL" id="ML179292">
    <property type="protein sequence ID" value="THU91995.1"/>
    <property type="molecule type" value="Genomic_DNA"/>
</dbReference>
<dbReference type="InterPro" id="IPR050364">
    <property type="entry name" value="Cytochrome_P450_fung"/>
</dbReference>
<dbReference type="InterPro" id="IPR001128">
    <property type="entry name" value="Cyt_P450"/>
</dbReference>
<evidence type="ECO:0000313" key="13">
    <source>
        <dbReference type="Proteomes" id="UP000297245"/>
    </source>
</evidence>
<reference evidence="12 13" key="1">
    <citation type="journal article" date="2019" name="Nat. Ecol. Evol.">
        <title>Megaphylogeny resolves global patterns of mushroom evolution.</title>
        <authorList>
            <person name="Varga T."/>
            <person name="Krizsan K."/>
            <person name="Foldi C."/>
            <person name="Dima B."/>
            <person name="Sanchez-Garcia M."/>
            <person name="Sanchez-Ramirez S."/>
            <person name="Szollosi G.J."/>
            <person name="Szarkandi J.G."/>
            <person name="Papp V."/>
            <person name="Albert L."/>
            <person name="Andreopoulos W."/>
            <person name="Angelini C."/>
            <person name="Antonin V."/>
            <person name="Barry K.W."/>
            <person name="Bougher N.L."/>
            <person name="Buchanan P."/>
            <person name="Buyck B."/>
            <person name="Bense V."/>
            <person name="Catcheside P."/>
            <person name="Chovatia M."/>
            <person name="Cooper J."/>
            <person name="Damon W."/>
            <person name="Desjardin D."/>
            <person name="Finy P."/>
            <person name="Geml J."/>
            <person name="Haridas S."/>
            <person name="Hughes K."/>
            <person name="Justo A."/>
            <person name="Karasinski D."/>
            <person name="Kautmanova I."/>
            <person name="Kiss B."/>
            <person name="Kocsube S."/>
            <person name="Kotiranta H."/>
            <person name="LaButti K.M."/>
            <person name="Lechner B.E."/>
            <person name="Liimatainen K."/>
            <person name="Lipzen A."/>
            <person name="Lukacs Z."/>
            <person name="Mihaltcheva S."/>
            <person name="Morgado L.N."/>
            <person name="Niskanen T."/>
            <person name="Noordeloos M.E."/>
            <person name="Ohm R.A."/>
            <person name="Ortiz-Santana B."/>
            <person name="Ovrebo C."/>
            <person name="Racz N."/>
            <person name="Riley R."/>
            <person name="Savchenko A."/>
            <person name="Shiryaev A."/>
            <person name="Soop K."/>
            <person name="Spirin V."/>
            <person name="Szebenyi C."/>
            <person name="Tomsovsky M."/>
            <person name="Tulloss R.E."/>
            <person name="Uehling J."/>
            <person name="Grigoriev I.V."/>
            <person name="Vagvolgyi C."/>
            <person name="Papp T."/>
            <person name="Martin F.M."/>
            <person name="Miettinen O."/>
            <person name="Hibbett D.S."/>
            <person name="Nagy L.G."/>
        </authorList>
    </citation>
    <scope>NUCLEOTIDE SEQUENCE [LARGE SCALE GENOMIC DNA]</scope>
    <source>
        <strain evidence="12 13">CBS 962.96</strain>
    </source>
</reference>
<keyword evidence="4 9" id="KW-0349">Heme</keyword>
<keyword evidence="6 10" id="KW-0560">Oxidoreductase</keyword>
<evidence type="ECO:0000256" key="3">
    <source>
        <dbReference type="ARBA" id="ARBA00010617"/>
    </source>
</evidence>
<dbReference type="PROSITE" id="PS00086">
    <property type="entry name" value="CYTOCHROME_P450"/>
    <property type="match status" value="1"/>
</dbReference>
<dbReference type="InterPro" id="IPR002401">
    <property type="entry name" value="Cyt_P450_E_grp-I"/>
</dbReference>
<dbReference type="GO" id="GO:0004497">
    <property type="term" value="F:monooxygenase activity"/>
    <property type="evidence" value="ECO:0007669"/>
    <property type="project" value="UniProtKB-KW"/>
</dbReference>
<dbReference type="SUPFAM" id="SSF48264">
    <property type="entry name" value="Cytochrome P450"/>
    <property type="match status" value="1"/>
</dbReference>
<evidence type="ECO:0000256" key="10">
    <source>
        <dbReference type="RuleBase" id="RU000461"/>
    </source>
</evidence>
<accession>A0A4V4HER3</accession>
<proteinExistence type="inferred from homology"/>
<feature type="transmembrane region" description="Helical" evidence="11">
    <location>
        <begin position="6"/>
        <end position="29"/>
    </location>
</feature>
<evidence type="ECO:0000256" key="6">
    <source>
        <dbReference type="ARBA" id="ARBA00023002"/>
    </source>
</evidence>
<evidence type="ECO:0000256" key="9">
    <source>
        <dbReference type="PIRSR" id="PIRSR602401-1"/>
    </source>
</evidence>
<keyword evidence="11" id="KW-0812">Transmembrane</keyword>
<protein>
    <submittedName>
        <fullName evidence="12">Cytochrome P450</fullName>
    </submittedName>
</protein>
<evidence type="ECO:0000256" key="11">
    <source>
        <dbReference type="SAM" id="Phobius"/>
    </source>
</evidence>
<evidence type="ECO:0000256" key="5">
    <source>
        <dbReference type="ARBA" id="ARBA00022723"/>
    </source>
</evidence>
<evidence type="ECO:0000256" key="2">
    <source>
        <dbReference type="ARBA" id="ARBA00005179"/>
    </source>
</evidence>
<dbReference type="PANTHER" id="PTHR46300:SF7">
    <property type="entry name" value="P450, PUTATIVE (EUROFUNG)-RELATED"/>
    <property type="match status" value="1"/>
</dbReference>
<name>A0A4V4HER3_DENBC</name>
<evidence type="ECO:0000256" key="8">
    <source>
        <dbReference type="ARBA" id="ARBA00023033"/>
    </source>
</evidence>
<sequence>MSFISLLSISPLTIVVVVLCVVALIDAYARNSKRLPLPPGPRGLPYIGFSNVPRKRNWLAYIELGKKYGDLIHYTRFGQRYLIVNSLEAADSILQKNARFTSDRPTFSALDQISGWGRLLVMTRYSEEWREDRKMFHQNFRPEVVSQFHPAQIQGVNKFISKLRTSKEPLMDQISTFAHQAIFSAVYGLEIETNKDDMAKNGQEVVERTETPLIPGCDAYKYIPFIHLLPSWFPGGHIKVAHQTLRGVFEEVFERPWNLMMEAMKVNENHSSLLATMISEMSSDAPKEELIKIKEMGGQAVVAGADTSTSTIATFFMAMSLYPEVQAKAQQELDSVLGPGKLPTYEDRESLPYIEGIFREVFRWHPVLPMGIPHVTSEDIFYEEYCIPKKTIIFPNIWAMLHDPTTMESPEKFIPERHLRSDGKAESNLNTILAFGFGRRICAGRWMANDLVWLVITSVLATMNISTMPNKNQEDYFRDGAFCLPKALDFTVSPRS</sequence>
<dbReference type="PRINTS" id="PR00463">
    <property type="entry name" value="EP450I"/>
</dbReference>
<evidence type="ECO:0000313" key="12">
    <source>
        <dbReference type="EMBL" id="THU91995.1"/>
    </source>
</evidence>
<dbReference type="GO" id="GO:0016705">
    <property type="term" value="F:oxidoreductase activity, acting on paired donors, with incorporation or reduction of molecular oxygen"/>
    <property type="evidence" value="ECO:0007669"/>
    <property type="project" value="InterPro"/>
</dbReference>
<dbReference type="GO" id="GO:0005506">
    <property type="term" value="F:iron ion binding"/>
    <property type="evidence" value="ECO:0007669"/>
    <property type="project" value="InterPro"/>
</dbReference>